<dbReference type="InterPro" id="IPR050516">
    <property type="entry name" value="Olfactory_GPCR"/>
</dbReference>
<dbReference type="InterPro" id="IPR017452">
    <property type="entry name" value="GPCR_Rhodpsn_7TM"/>
</dbReference>
<keyword evidence="6" id="KW-0297">G-protein coupled receptor</keyword>
<gene>
    <name evidence="12" type="ORF">GDO78_013347</name>
</gene>
<protein>
    <recommendedName>
        <fullName evidence="11">G-protein coupled receptors family 1 profile domain-containing protein</fullName>
    </recommendedName>
</protein>
<keyword evidence="13" id="KW-1185">Reference proteome</keyword>
<dbReference type="AlphaFoldDB" id="A0A8J6F0C3"/>
<keyword evidence="8" id="KW-0675">Receptor</keyword>
<evidence type="ECO:0000256" key="2">
    <source>
        <dbReference type="ARBA" id="ARBA00022475"/>
    </source>
</evidence>
<feature type="transmembrane region" description="Helical" evidence="10">
    <location>
        <begin position="269"/>
        <end position="288"/>
    </location>
</feature>
<dbReference type="GO" id="GO:0004984">
    <property type="term" value="F:olfactory receptor activity"/>
    <property type="evidence" value="ECO:0007669"/>
    <property type="project" value="InterPro"/>
</dbReference>
<evidence type="ECO:0000256" key="7">
    <source>
        <dbReference type="ARBA" id="ARBA00023136"/>
    </source>
</evidence>
<dbReference type="PRINTS" id="PR00237">
    <property type="entry name" value="GPCRRHODOPSN"/>
</dbReference>
<keyword evidence="7 10" id="KW-0472">Membrane</keyword>
<sequence>MNTTTYFIISGISLQPVLQFLLFLLVLLIYLLTIGGNMTIFLLVCLDHHLHTPMYFFLANLSILDISCSTLILHKILISYISGDNTVPVPECLVQIYVFLSLTCDELLVLTAMSYDRYVAICNPLHYHHIMNCLHCAILAFFCWVWGFIESLPTFIGIFKLTCYESNKIDHFFCDVVPIVKLSCSDTTFLQLYILIVGVFLAGFTPFALTFISYVFIIASILSIRTSGGRRKAFYTCSSHITVVICLYATLFFQYLRPTSSINLDSNKYFSLFNAAAVPTLNPLIYSLKNKDVKAAIR</sequence>
<comment type="subcellular location">
    <subcellularLocation>
        <location evidence="1">Cell membrane</location>
        <topology evidence="1">Multi-pass membrane protein</topology>
    </subcellularLocation>
</comment>
<dbReference type="OrthoDB" id="5967130at2759"/>
<dbReference type="FunFam" id="1.20.1070.10:FF:000268">
    <property type="entry name" value="Putative olfactory receptor 2I1"/>
    <property type="match status" value="1"/>
</dbReference>
<evidence type="ECO:0000256" key="1">
    <source>
        <dbReference type="ARBA" id="ARBA00004651"/>
    </source>
</evidence>
<feature type="transmembrane region" description="Helical" evidence="10">
    <location>
        <begin position="56"/>
        <end position="82"/>
    </location>
</feature>
<dbReference type="Gene3D" id="1.20.1070.10">
    <property type="entry name" value="Rhodopsin 7-helix transmembrane proteins"/>
    <property type="match status" value="1"/>
</dbReference>
<evidence type="ECO:0000313" key="13">
    <source>
        <dbReference type="Proteomes" id="UP000770717"/>
    </source>
</evidence>
<feature type="domain" description="G-protein coupled receptors family 1 profile" evidence="11">
    <location>
        <begin position="36"/>
        <end position="286"/>
    </location>
</feature>
<keyword evidence="9" id="KW-0807">Transducer</keyword>
<evidence type="ECO:0000256" key="5">
    <source>
        <dbReference type="ARBA" id="ARBA00022989"/>
    </source>
</evidence>
<dbReference type="PROSITE" id="PS50262">
    <property type="entry name" value="G_PROTEIN_RECEP_F1_2"/>
    <property type="match status" value="1"/>
</dbReference>
<evidence type="ECO:0000313" key="12">
    <source>
        <dbReference type="EMBL" id="KAG9478300.1"/>
    </source>
</evidence>
<feature type="non-terminal residue" evidence="12">
    <location>
        <position position="298"/>
    </location>
</feature>
<dbReference type="PRINTS" id="PR00245">
    <property type="entry name" value="OLFACTORYR"/>
</dbReference>
<keyword evidence="4" id="KW-0716">Sensory transduction</keyword>
<keyword evidence="5 10" id="KW-1133">Transmembrane helix</keyword>
<keyword evidence="4" id="KW-0552">Olfaction</keyword>
<evidence type="ECO:0000256" key="8">
    <source>
        <dbReference type="ARBA" id="ARBA00023170"/>
    </source>
</evidence>
<keyword evidence="3 10" id="KW-0812">Transmembrane</keyword>
<dbReference type="PANTHER" id="PTHR26452">
    <property type="entry name" value="OLFACTORY RECEPTOR"/>
    <property type="match status" value="1"/>
</dbReference>
<name>A0A8J6F0C3_ELECQ</name>
<evidence type="ECO:0000259" key="11">
    <source>
        <dbReference type="PROSITE" id="PS50262"/>
    </source>
</evidence>
<feature type="transmembrane region" description="Helical" evidence="10">
    <location>
        <begin position="234"/>
        <end position="257"/>
    </location>
</feature>
<accession>A0A8J6F0C3</accession>
<reference evidence="12" key="1">
    <citation type="thesis" date="2020" institute="ProQuest LLC" country="789 East Eisenhower Parkway, Ann Arbor, MI, USA">
        <title>Comparative Genomics and Chromosome Evolution.</title>
        <authorList>
            <person name="Mudd A.B."/>
        </authorList>
    </citation>
    <scope>NUCLEOTIDE SEQUENCE</scope>
    <source>
        <strain evidence="12">HN-11 Male</strain>
        <tissue evidence="12">Kidney and liver</tissue>
    </source>
</reference>
<dbReference type="EMBL" id="WNTK01000009">
    <property type="protein sequence ID" value="KAG9478300.1"/>
    <property type="molecule type" value="Genomic_DNA"/>
</dbReference>
<dbReference type="InterPro" id="IPR000725">
    <property type="entry name" value="Olfact_rcpt"/>
</dbReference>
<dbReference type="CDD" id="cd13954">
    <property type="entry name" value="7tmA_OR"/>
    <property type="match status" value="1"/>
</dbReference>
<proteinExistence type="predicted"/>
<organism evidence="12 13">
    <name type="scientific">Eleutherodactylus coqui</name>
    <name type="common">Puerto Rican coqui</name>
    <dbReference type="NCBI Taxonomy" id="57060"/>
    <lineage>
        <taxon>Eukaryota</taxon>
        <taxon>Metazoa</taxon>
        <taxon>Chordata</taxon>
        <taxon>Craniata</taxon>
        <taxon>Vertebrata</taxon>
        <taxon>Euteleostomi</taxon>
        <taxon>Amphibia</taxon>
        <taxon>Batrachia</taxon>
        <taxon>Anura</taxon>
        <taxon>Neobatrachia</taxon>
        <taxon>Hyloidea</taxon>
        <taxon>Eleutherodactylidae</taxon>
        <taxon>Eleutherodactylinae</taxon>
        <taxon>Eleutherodactylus</taxon>
        <taxon>Eleutherodactylus</taxon>
    </lineage>
</organism>
<feature type="transmembrane region" description="Helical" evidence="10">
    <location>
        <begin position="20"/>
        <end position="44"/>
    </location>
</feature>
<dbReference type="Pfam" id="PF13853">
    <property type="entry name" value="7tm_4"/>
    <property type="match status" value="1"/>
</dbReference>
<evidence type="ECO:0000256" key="3">
    <source>
        <dbReference type="ARBA" id="ARBA00022692"/>
    </source>
</evidence>
<comment type="caution">
    <text evidence="12">The sequence shown here is derived from an EMBL/GenBank/DDBJ whole genome shotgun (WGS) entry which is preliminary data.</text>
</comment>
<evidence type="ECO:0000256" key="4">
    <source>
        <dbReference type="ARBA" id="ARBA00022725"/>
    </source>
</evidence>
<dbReference type="GO" id="GO:0004930">
    <property type="term" value="F:G protein-coupled receptor activity"/>
    <property type="evidence" value="ECO:0007669"/>
    <property type="project" value="UniProtKB-KW"/>
</dbReference>
<keyword evidence="2" id="KW-1003">Cell membrane</keyword>
<evidence type="ECO:0000256" key="9">
    <source>
        <dbReference type="ARBA" id="ARBA00023224"/>
    </source>
</evidence>
<feature type="transmembrane region" description="Helical" evidence="10">
    <location>
        <begin position="94"/>
        <end position="115"/>
    </location>
</feature>
<feature type="transmembrane region" description="Helical" evidence="10">
    <location>
        <begin position="127"/>
        <end position="149"/>
    </location>
</feature>
<dbReference type="GO" id="GO:0005886">
    <property type="term" value="C:plasma membrane"/>
    <property type="evidence" value="ECO:0007669"/>
    <property type="project" value="UniProtKB-SubCell"/>
</dbReference>
<evidence type="ECO:0000256" key="10">
    <source>
        <dbReference type="SAM" id="Phobius"/>
    </source>
</evidence>
<dbReference type="Proteomes" id="UP000770717">
    <property type="component" value="Unassembled WGS sequence"/>
</dbReference>
<evidence type="ECO:0000256" key="6">
    <source>
        <dbReference type="ARBA" id="ARBA00023040"/>
    </source>
</evidence>
<dbReference type="InterPro" id="IPR000276">
    <property type="entry name" value="GPCR_Rhodpsn"/>
</dbReference>
<feature type="transmembrane region" description="Helical" evidence="10">
    <location>
        <begin position="192"/>
        <end position="222"/>
    </location>
</feature>
<dbReference type="SUPFAM" id="SSF81321">
    <property type="entry name" value="Family A G protein-coupled receptor-like"/>
    <property type="match status" value="1"/>
</dbReference>